<dbReference type="AlphaFoldDB" id="A0A1Z5R2D7"/>
<keyword evidence="3" id="KW-1185">Reference proteome</keyword>
<feature type="region of interest" description="Disordered" evidence="1">
    <location>
        <begin position="1"/>
        <end position="62"/>
    </location>
</feature>
<organism evidence="2 3">
    <name type="scientific">Sorghum bicolor</name>
    <name type="common">Sorghum</name>
    <name type="synonym">Sorghum vulgare</name>
    <dbReference type="NCBI Taxonomy" id="4558"/>
    <lineage>
        <taxon>Eukaryota</taxon>
        <taxon>Viridiplantae</taxon>
        <taxon>Streptophyta</taxon>
        <taxon>Embryophyta</taxon>
        <taxon>Tracheophyta</taxon>
        <taxon>Spermatophyta</taxon>
        <taxon>Magnoliopsida</taxon>
        <taxon>Liliopsida</taxon>
        <taxon>Poales</taxon>
        <taxon>Poaceae</taxon>
        <taxon>PACMAD clade</taxon>
        <taxon>Panicoideae</taxon>
        <taxon>Andropogonodae</taxon>
        <taxon>Andropogoneae</taxon>
        <taxon>Sorghinae</taxon>
        <taxon>Sorghum</taxon>
    </lineage>
</organism>
<reference evidence="3" key="2">
    <citation type="journal article" date="2018" name="Plant J.">
        <title>The Sorghum bicolor reference genome: improved assembly, gene annotations, a transcriptome atlas, and signatures of genome organization.</title>
        <authorList>
            <person name="McCormick R.F."/>
            <person name="Truong S.K."/>
            <person name="Sreedasyam A."/>
            <person name="Jenkins J."/>
            <person name="Shu S."/>
            <person name="Sims D."/>
            <person name="Kennedy M."/>
            <person name="Amirebrahimi M."/>
            <person name="Weers B.D."/>
            <person name="McKinley B."/>
            <person name="Mattison A."/>
            <person name="Morishige D.T."/>
            <person name="Grimwood J."/>
            <person name="Schmutz J."/>
            <person name="Mullet J.E."/>
        </authorList>
    </citation>
    <scope>NUCLEOTIDE SEQUENCE [LARGE SCALE GENOMIC DNA]</scope>
    <source>
        <strain evidence="3">cv. BTx623</strain>
    </source>
</reference>
<dbReference type="InParanoid" id="A0A1Z5R2D7"/>
<name>A0A1Z5R2D7_SORBI</name>
<accession>A0A1Z5R2D7</accession>
<dbReference type="Gramene" id="OQU77932">
    <property type="protein sequence ID" value="OQU77932"/>
    <property type="gene ID" value="SORBI_3009G123766"/>
</dbReference>
<reference evidence="2 3" key="1">
    <citation type="journal article" date="2009" name="Nature">
        <title>The Sorghum bicolor genome and the diversification of grasses.</title>
        <authorList>
            <person name="Paterson A.H."/>
            <person name="Bowers J.E."/>
            <person name="Bruggmann R."/>
            <person name="Dubchak I."/>
            <person name="Grimwood J."/>
            <person name="Gundlach H."/>
            <person name="Haberer G."/>
            <person name="Hellsten U."/>
            <person name="Mitros T."/>
            <person name="Poliakov A."/>
            <person name="Schmutz J."/>
            <person name="Spannagl M."/>
            <person name="Tang H."/>
            <person name="Wang X."/>
            <person name="Wicker T."/>
            <person name="Bharti A.K."/>
            <person name="Chapman J."/>
            <person name="Feltus F.A."/>
            <person name="Gowik U."/>
            <person name="Grigoriev I.V."/>
            <person name="Lyons E."/>
            <person name="Maher C.A."/>
            <person name="Martis M."/>
            <person name="Narechania A."/>
            <person name="Otillar R.P."/>
            <person name="Penning B.W."/>
            <person name="Salamov A.A."/>
            <person name="Wang Y."/>
            <person name="Zhang L."/>
            <person name="Carpita N.C."/>
            <person name="Freeling M."/>
            <person name="Gingle A.R."/>
            <person name="Hash C.T."/>
            <person name="Keller B."/>
            <person name="Klein P."/>
            <person name="Kresovich S."/>
            <person name="McCann M.C."/>
            <person name="Ming R."/>
            <person name="Peterson D.G."/>
            <person name="Mehboob-ur-Rahman"/>
            <person name="Ware D."/>
            <person name="Westhoff P."/>
            <person name="Mayer K.F."/>
            <person name="Messing J."/>
            <person name="Rokhsar D.S."/>
        </authorList>
    </citation>
    <scope>NUCLEOTIDE SEQUENCE [LARGE SCALE GENOMIC DNA]</scope>
    <source>
        <strain evidence="3">cv. BTx623</strain>
    </source>
</reference>
<gene>
    <name evidence="2" type="ORF">SORBI_3009G123766</name>
</gene>
<sequence>MHLSCRHTGSARRATRCRPRPAVSRAPRARRWLRPARCPSRAYAGGRRQAAPRRPPRAAPTPVAALRPSLARAHIGGRPFATVSPLVARTPVAAPPAASPLPERPRRCPLLSISDGLLHVRVLARPSRDYPHPDQRSNKGRN</sequence>
<feature type="compositionally biased region" description="Basic residues" evidence="1">
    <location>
        <begin position="9"/>
        <end position="19"/>
    </location>
</feature>
<proteinExistence type="predicted"/>
<evidence type="ECO:0000313" key="2">
    <source>
        <dbReference type="EMBL" id="OQU77932.1"/>
    </source>
</evidence>
<evidence type="ECO:0000313" key="3">
    <source>
        <dbReference type="Proteomes" id="UP000000768"/>
    </source>
</evidence>
<evidence type="ECO:0000256" key="1">
    <source>
        <dbReference type="SAM" id="MobiDB-lite"/>
    </source>
</evidence>
<protein>
    <submittedName>
        <fullName evidence="2">Uncharacterized protein</fullName>
    </submittedName>
</protein>
<dbReference type="EMBL" id="CM000768">
    <property type="protein sequence ID" value="OQU77932.1"/>
    <property type="molecule type" value="Genomic_DNA"/>
</dbReference>
<dbReference type="Proteomes" id="UP000000768">
    <property type="component" value="Chromosome 9"/>
</dbReference>